<dbReference type="PANTHER" id="PTHR32309">
    <property type="entry name" value="TYROSINE-PROTEIN KINASE"/>
    <property type="match status" value="1"/>
</dbReference>
<name>A0A9W6CDU5_9FIRM</name>
<dbReference type="InterPro" id="IPR050445">
    <property type="entry name" value="Bact_polysacc_biosynth/exp"/>
</dbReference>
<dbReference type="GO" id="GO:0005886">
    <property type="term" value="C:plasma membrane"/>
    <property type="evidence" value="ECO:0007669"/>
    <property type="project" value="UniProtKB-SubCell"/>
</dbReference>
<evidence type="ECO:0000259" key="8">
    <source>
        <dbReference type="Pfam" id="PF02706"/>
    </source>
</evidence>
<dbReference type="PANTHER" id="PTHR32309:SF13">
    <property type="entry name" value="FERRIC ENTEROBACTIN TRANSPORT PROTEIN FEPE"/>
    <property type="match status" value="1"/>
</dbReference>
<feature type="transmembrane region" description="Helical" evidence="7">
    <location>
        <begin position="27"/>
        <end position="49"/>
    </location>
</feature>
<feature type="transmembrane region" description="Helical" evidence="7">
    <location>
        <begin position="182"/>
        <end position="203"/>
    </location>
</feature>
<evidence type="ECO:0000313" key="10">
    <source>
        <dbReference type="Proteomes" id="UP001145094"/>
    </source>
</evidence>
<keyword evidence="4 7" id="KW-0812">Transmembrane</keyword>
<sequence>MTEEQRIRMEEGQIDLIELFHVMLRKLWLIVICGVIGLVAFGGYTKLFVTPQYSASSMIYIFGSTSSLSDLANSALGTQLTSDFQTLAQSRAVLEKVIEELDLDMSYGELSGSISVTNPASTRFLKLTVTNEDPELAKDISNTMAEVTSDRVAEVMNTDRPTLMEKAVTPAAPSSPNLMKNALMGGLIGAAIAIGLIFLQFMMNDTIQSEADVKRYLGVNVLAMLPEEKRRKVAK</sequence>
<dbReference type="GO" id="GO:0004713">
    <property type="term" value="F:protein tyrosine kinase activity"/>
    <property type="evidence" value="ECO:0007669"/>
    <property type="project" value="TreeGrafter"/>
</dbReference>
<evidence type="ECO:0000313" key="9">
    <source>
        <dbReference type="EMBL" id="GLG89487.1"/>
    </source>
</evidence>
<keyword evidence="6 7" id="KW-0472">Membrane</keyword>
<dbReference type="AlphaFoldDB" id="A0A9W6CDU5"/>
<evidence type="ECO:0000256" key="5">
    <source>
        <dbReference type="ARBA" id="ARBA00022989"/>
    </source>
</evidence>
<dbReference type="Proteomes" id="UP001145094">
    <property type="component" value="Unassembled WGS sequence"/>
</dbReference>
<feature type="domain" description="Polysaccharide chain length determinant N-terminal" evidence="8">
    <location>
        <begin position="13"/>
        <end position="101"/>
    </location>
</feature>
<evidence type="ECO:0000256" key="4">
    <source>
        <dbReference type="ARBA" id="ARBA00022692"/>
    </source>
</evidence>
<dbReference type="Pfam" id="PF02706">
    <property type="entry name" value="Wzz"/>
    <property type="match status" value="1"/>
</dbReference>
<dbReference type="EMBL" id="BSCH01000004">
    <property type="protein sequence ID" value="GLG89487.1"/>
    <property type="molecule type" value="Genomic_DNA"/>
</dbReference>
<evidence type="ECO:0000256" key="3">
    <source>
        <dbReference type="ARBA" id="ARBA00022475"/>
    </source>
</evidence>
<evidence type="ECO:0000256" key="2">
    <source>
        <dbReference type="ARBA" id="ARBA00006683"/>
    </source>
</evidence>
<evidence type="ECO:0000256" key="7">
    <source>
        <dbReference type="SAM" id="Phobius"/>
    </source>
</evidence>
<dbReference type="RefSeq" id="WP_281844607.1">
    <property type="nucleotide sequence ID" value="NZ_BSCH01000004.1"/>
</dbReference>
<gene>
    <name evidence="9" type="primary">cpsC</name>
    <name evidence="9" type="ORF">Selli2_09140</name>
</gene>
<evidence type="ECO:0000256" key="6">
    <source>
        <dbReference type="ARBA" id="ARBA00023136"/>
    </source>
</evidence>
<evidence type="ECO:0000256" key="1">
    <source>
        <dbReference type="ARBA" id="ARBA00004651"/>
    </source>
</evidence>
<reference evidence="9" key="3">
    <citation type="journal article" date="2023" name="Int. J. Syst. Evol. Microbiol.">
        <title>Sellimonas catena sp. nov., isolated from human faeces.</title>
        <authorList>
            <person name="Hisatomi A."/>
            <person name="Ohkuma M."/>
            <person name="Sakamoto M."/>
        </authorList>
    </citation>
    <scope>NUCLEOTIDE SEQUENCE</scope>
    <source>
        <strain evidence="9">18CBH55</strain>
    </source>
</reference>
<reference evidence="9" key="1">
    <citation type="submission" date="2022-11" db="EMBL/GenBank/DDBJ databases">
        <title>Draft genome sequence of Sellimonas catena strain 18CBH55.</title>
        <authorList>
            <person name="Atsushi H."/>
            <person name="Moriya O."/>
            <person name="Mitsuo S."/>
        </authorList>
    </citation>
    <scope>NUCLEOTIDE SEQUENCE</scope>
    <source>
        <strain evidence="9">18CBH55</strain>
    </source>
</reference>
<reference evidence="9" key="2">
    <citation type="submission" date="2022-11" db="EMBL/GenBank/DDBJ databases">
        <title>Draft genome sequence of Sellimonas catena strain 18CBH55.</title>
        <authorList>
            <person name="Hisatomi A."/>
            <person name="Ohkuma M."/>
            <person name="Sakamoto M."/>
        </authorList>
    </citation>
    <scope>NUCLEOTIDE SEQUENCE</scope>
    <source>
        <strain evidence="9">18CBH55</strain>
    </source>
</reference>
<dbReference type="InterPro" id="IPR003856">
    <property type="entry name" value="LPS_length_determ_N"/>
</dbReference>
<protein>
    <submittedName>
        <fullName evidence="9">Capsular polysaccharide biosynthesis protein CpsC</fullName>
    </submittedName>
</protein>
<comment type="similarity">
    <text evidence="2">Belongs to the CpsC/CapA family.</text>
</comment>
<proteinExistence type="inferred from homology"/>
<comment type="subcellular location">
    <subcellularLocation>
        <location evidence="1">Cell membrane</location>
        <topology evidence="1">Multi-pass membrane protein</topology>
    </subcellularLocation>
</comment>
<keyword evidence="5 7" id="KW-1133">Transmembrane helix</keyword>
<accession>A0A9W6CDU5</accession>
<organism evidence="9 10">
    <name type="scientific">Sellimonas catena</name>
    <dbReference type="NCBI Taxonomy" id="2994035"/>
    <lineage>
        <taxon>Bacteria</taxon>
        <taxon>Bacillati</taxon>
        <taxon>Bacillota</taxon>
        <taxon>Clostridia</taxon>
        <taxon>Lachnospirales</taxon>
        <taxon>Lachnospiraceae</taxon>
        <taxon>Sellimonas</taxon>
    </lineage>
</organism>
<comment type="caution">
    <text evidence="9">The sequence shown here is derived from an EMBL/GenBank/DDBJ whole genome shotgun (WGS) entry which is preliminary data.</text>
</comment>
<keyword evidence="3" id="KW-1003">Cell membrane</keyword>